<gene>
    <name evidence="9" type="ORF">FCC1311_010822</name>
</gene>
<organism evidence="9 10">
    <name type="scientific">Hondaea fermentalgiana</name>
    <dbReference type="NCBI Taxonomy" id="2315210"/>
    <lineage>
        <taxon>Eukaryota</taxon>
        <taxon>Sar</taxon>
        <taxon>Stramenopiles</taxon>
        <taxon>Bigyra</taxon>
        <taxon>Labyrinthulomycetes</taxon>
        <taxon>Thraustochytrida</taxon>
        <taxon>Thraustochytriidae</taxon>
        <taxon>Hondaea</taxon>
    </lineage>
</organism>
<dbReference type="Gene3D" id="1.10.2020.20">
    <property type="match status" value="1"/>
</dbReference>
<evidence type="ECO:0000256" key="5">
    <source>
        <dbReference type="ARBA" id="ARBA00023242"/>
    </source>
</evidence>
<dbReference type="InterPro" id="IPR038108">
    <property type="entry name" value="RPN13_DEUBAD_sf"/>
</dbReference>
<dbReference type="InterPro" id="IPR038633">
    <property type="entry name" value="Rpn13/ADRM1_Pru_sf"/>
</dbReference>
<evidence type="ECO:0000256" key="2">
    <source>
        <dbReference type="ARBA" id="ARBA00004496"/>
    </source>
</evidence>
<evidence type="ECO:0000259" key="7">
    <source>
        <dbReference type="PROSITE" id="PS51916"/>
    </source>
</evidence>
<dbReference type="InterPro" id="IPR006773">
    <property type="entry name" value="Rpn13/ADRM1"/>
</dbReference>
<dbReference type="EMBL" id="BEYU01000009">
    <property type="protein sequence ID" value="GBG24864.1"/>
    <property type="molecule type" value="Genomic_DNA"/>
</dbReference>
<keyword evidence="5" id="KW-0539">Nucleus</keyword>
<dbReference type="InterPro" id="IPR032368">
    <property type="entry name" value="RPN13_DEUBAD"/>
</dbReference>
<dbReference type="PROSITE" id="PS51917">
    <property type="entry name" value="PRU"/>
    <property type="match status" value="1"/>
</dbReference>
<evidence type="ECO:0000256" key="6">
    <source>
        <dbReference type="SAM" id="MobiDB-lite"/>
    </source>
</evidence>
<feature type="domain" description="DEUBAD" evidence="7">
    <location>
        <begin position="232"/>
        <end position="343"/>
    </location>
</feature>
<dbReference type="GO" id="GO:0070628">
    <property type="term" value="F:proteasome binding"/>
    <property type="evidence" value="ECO:0007669"/>
    <property type="project" value="TreeGrafter"/>
</dbReference>
<keyword evidence="3" id="KW-0963">Cytoplasm</keyword>
<evidence type="ECO:0000313" key="10">
    <source>
        <dbReference type="Proteomes" id="UP000241890"/>
    </source>
</evidence>
<feature type="domain" description="Pru" evidence="8">
    <location>
        <begin position="1"/>
        <end position="121"/>
    </location>
</feature>
<evidence type="ECO:0000256" key="1">
    <source>
        <dbReference type="ARBA" id="ARBA00004123"/>
    </source>
</evidence>
<evidence type="ECO:0000259" key="8">
    <source>
        <dbReference type="PROSITE" id="PS51917"/>
    </source>
</evidence>
<dbReference type="GO" id="GO:0005737">
    <property type="term" value="C:cytoplasm"/>
    <property type="evidence" value="ECO:0007669"/>
    <property type="project" value="UniProtKB-SubCell"/>
</dbReference>
<dbReference type="InParanoid" id="A0A2R5GAZ9"/>
<dbReference type="AlphaFoldDB" id="A0A2R5GAZ9"/>
<keyword evidence="4" id="KW-0647">Proteasome</keyword>
<dbReference type="Pfam" id="PF04683">
    <property type="entry name" value="Rpn13_ADRM1_Pru"/>
    <property type="match status" value="1"/>
</dbReference>
<dbReference type="Gene3D" id="2.30.29.70">
    <property type="entry name" value="Proteasomal ubiquitin receptor Rpn13/ADRM1"/>
    <property type="match status" value="1"/>
</dbReference>
<sequence length="345" mass="37166">MASVTLFEFKAGMLNATEKRGAEGVWKVEADPRKGQLCLTRGNEGAIHLVWKLRPSGQVEEDLLVFPESQTFTKVNTGRRDDRVYLLQFNNSRRRNFFWMQGKKEDDEDNARKLNEYMSNPPAAPVGSLGGAGGTASGAPDQHAMMQLLSQFGAGGGNGRQQLDESQLQSVLQGFGMTGGSGSAPAAPAPPAASTTAASTSGASTDAPAASGTQQQFTAEDLQRALAGVSGAMQQQRTPPLNEIYRASELLPMLEDPAIRDELMQFLPEDRQTDQELRYSLSSPQVRQAFAMLSHALQSDNFNSVMTNFGLDPMAGAAELQRGDGIGAFLRALQAKADEESDLYD</sequence>
<dbReference type="GO" id="GO:0005634">
    <property type="term" value="C:nucleus"/>
    <property type="evidence" value="ECO:0007669"/>
    <property type="project" value="UniProtKB-SubCell"/>
</dbReference>
<evidence type="ECO:0000313" key="9">
    <source>
        <dbReference type="EMBL" id="GBG24864.1"/>
    </source>
</evidence>
<dbReference type="PANTHER" id="PTHR12225">
    <property type="entry name" value="ADHESION REGULATING MOLECULE 1 110 KDA CELL MEMBRANE GLYCOPROTEIN"/>
    <property type="match status" value="1"/>
</dbReference>
<dbReference type="InterPro" id="IPR044868">
    <property type="entry name" value="Rpn13/ADRM1_Pru"/>
</dbReference>
<dbReference type="OrthoDB" id="340431at2759"/>
<dbReference type="Pfam" id="PF16550">
    <property type="entry name" value="RPN13_C"/>
    <property type="match status" value="1"/>
</dbReference>
<keyword evidence="10" id="KW-1185">Reference proteome</keyword>
<reference evidence="9 10" key="1">
    <citation type="submission" date="2017-12" db="EMBL/GenBank/DDBJ databases">
        <title>Sequencing, de novo assembly and annotation of complete genome of a new Thraustochytrid species, strain FCC1311.</title>
        <authorList>
            <person name="Sedici K."/>
            <person name="Godart F."/>
            <person name="Aiese Cigliano R."/>
            <person name="Sanseverino W."/>
            <person name="Barakat M."/>
            <person name="Ortet P."/>
            <person name="Marechal E."/>
            <person name="Cagnac O."/>
            <person name="Amato A."/>
        </authorList>
    </citation>
    <scope>NUCLEOTIDE SEQUENCE [LARGE SCALE GENOMIC DNA]</scope>
</reference>
<comment type="subcellular location">
    <subcellularLocation>
        <location evidence="2">Cytoplasm</location>
    </subcellularLocation>
    <subcellularLocation>
        <location evidence="1">Nucleus</location>
    </subcellularLocation>
</comment>
<dbReference type="Proteomes" id="UP000241890">
    <property type="component" value="Unassembled WGS sequence"/>
</dbReference>
<name>A0A2R5GAZ9_9STRA</name>
<feature type="compositionally biased region" description="Low complexity" evidence="6">
    <location>
        <begin position="192"/>
        <end position="213"/>
    </location>
</feature>
<protein>
    <submittedName>
        <fullName evidence="9">Proteasomal ubiquitin receptor ADRM1-like</fullName>
    </submittedName>
</protein>
<dbReference type="GO" id="GO:0061133">
    <property type="term" value="F:endopeptidase activator activity"/>
    <property type="evidence" value="ECO:0007669"/>
    <property type="project" value="TreeGrafter"/>
</dbReference>
<accession>A0A2R5GAZ9</accession>
<feature type="region of interest" description="Disordered" evidence="6">
    <location>
        <begin position="173"/>
        <end position="215"/>
    </location>
</feature>
<keyword evidence="9" id="KW-0675">Receptor</keyword>
<evidence type="ECO:0000256" key="4">
    <source>
        <dbReference type="ARBA" id="ARBA00022942"/>
    </source>
</evidence>
<dbReference type="GO" id="GO:0008541">
    <property type="term" value="C:proteasome regulatory particle, lid subcomplex"/>
    <property type="evidence" value="ECO:0007669"/>
    <property type="project" value="TreeGrafter"/>
</dbReference>
<comment type="caution">
    <text evidence="9">The sequence shown here is derived from an EMBL/GenBank/DDBJ whole genome shotgun (WGS) entry which is preliminary data.</text>
</comment>
<feature type="region of interest" description="Disordered" evidence="6">
    <location>
        <begin position="115"/>
        <end position="140"/>
    </location>
</feature>
<dbReference type="InterPro" id="IPR044867">
    <property type="entry name" value="DEUBAD_dom"/>
</dbReference>
<evidence type="ECO:0000256" key="3">
    <source>
        <dbReference type="ARBA" id="ARBA00022490"/>
    </source>
</evidence>
<dbReference type="PANTHER" id="PTHR12225:SF0">
    <property type="entry name" value="PROTEASOMAL UBIQUITIN RECEPTOR ADRM1"/>
    <property type="match status" value="1"/>
</dbReference>
<dbReference type="PROSITE" id="PS51916">
    <property type="entry name" value="DEUBAD"/>
    <property type="match status" value="1"/>
</dbReference>
<proteinExistence type="predicted"/>